<dbReference type="CAZy" id="GH108">
    <property type="family name" value="Glycoside Hydrolase Family 108"/>
</dbReference>
<dbReference type="CDD" id="cd13926">
    <property type="entry name" value="N-acetylmuramidase_GH108"/>
    <property type="match status" value="1"/>
</dbReference>
<accession>A4JD46</accession>
<feature type="domain" description="Peptidoglycan binding" evidence="2">
    <location>
        <begin position="93"/>
        <end position="152"/>
    </location>
</feature>
<dbReference type="SUPFAM" id="SSF53955">
    <property type="entry name" value="Lysozyme-like"/>
    <property type="match status" value="1"/>
</dbReference>
<gene>
    <name evidence="3" type="ordered locus">Bcep1808_1188</name>
</gene>
<evidence type="ECO:0000259" key="1">
    <source>
        <dbReference type="Pfam" id="PF05838"/>
    </source>
</evidence>
<dbReference type="InterPro" id="IPR018537">
    <property type="entry name" value="Peptidoglycan-bd_3"/>
</dbReference>
<dbReference type="Gene3D" id="1.20.141.10">
    <property type="entry name" value="Chitosanase, subunit A, domain 1"/>
    <property type="match status" value="1"/>
</dbReference>
<dbReference type="EMBL" id="CP000614">
    <property type="protein sequence ID" value="ABO54199.1"/>
    <property type="molecule type" value="Genomic_DNA"/>
</dbReference>
<protein>
    <submittedName>
        <fullName evidence="3">Uncharacterized protein</fullName>
    </submittedName>
</protein>
<dbReference type="Pfam" id="PF05838">
    <property type="entry name" value="Glyco_hydro_108"/>
    <property type="match status" value="1"/>
</dbReference>
<evidence type="ECO:0000313" key="4">
    <source>
        <dbReference type="Proteomes" id="UP000002287"/>
    </source>
</evidence>
<dbReference type="eggNOG" id="COG3926">
    <property type="taxonomic scope" value="Bacteria"/>
</dbReference>
<name>A4JD46_BURVG</name>
<organism evidence="3 4">
    <name type="scientific">Burkholderia vietnamiensis (strain G4 / LMG 22486)</name>
    <name type="common">Burkholderia cepacia (strain R1808)</name>
    <dbReference type="NCBI Taxonomy" id="269482"/>
    <lineage>
        <taxon>Bacteria</taxon>
        <taxon>Pseudomonadati</taxon>
        <taxon>Pseudomonadota</taxon>
        <taxon>Betaproteobacteria</taxon>
        <taxon>Burkholderiales</taxon>
        <taxon>Burkholderiaceae</taxon>
        <taxon>Burkholderia</taxon>
        <taxon>Burkholderia cepacia complex</taxon>
    </lineage>
</organism>
<dbReference type="HOGENOM" id="CLU_082693_1_0_4"/>
<dbReference type="AlphaFoldDB" id="A4JD46"/>
<proteinExistence type="predicted"/>
<evidence type="ECO:0000259" key="2">
    <source>
        <dbReference type="Pfam" id="PF09374"/>
    </source>
</evidence>
<dbReference type="InterPro" id="IPR023346">
    <property type="entry name" value="Lysozyme-like_dom_sf"/>
</dbReference>
<sequence length="162" mass="17532">MTPPSFDDAFAALIGNEGGYSNNPSDPGGETMWGITARVARASGYMGAMKDLPQETAKAIAKKLYWDPLQLDSLDPRVAFQIFDANYNGGHVVIWMQGASGAKVDGLIGPNTVAAVQTVDPLRFILRFNALRLTYFTSLSTWATFGKGWVRRIANNLTKGAT</sequence>
<dbReference type="Proteomes" id="UP000002287">
    <property type="component" value="Chromosome 1"/>
</dbReference>
<dbReference type="Pfam" id="PF09374">
    <property type="entry name" value="PG_binding_3"/>
    <property type="match status" value="1"/>
</dbReference>
<dbReference type="InterPro" id="IPR008565">
    <property type="entry name" value="TtsA-like_GH18_dom"/>
</dbReference>
<reference evidence="4" key="1">
    <citation type="submission" date="2007-03" db="EMBL/GenBank/DDBJ databases">
        <title>Complete sequence of chromosome 1 of Burkholderia vietnamiensis G4.</title>
        <authorList>
            <consortium name="US DOE Joint Genome Institute"/>
            <person name="Copeland A."/>
            <person name="Lucas S."/>
            <person name="Lapidus A."/>
            <person name="Barry K."/>
            <person name="Detter J.C."/>
            <person name="Glavina del Rio T."/>
            <person name="Hammon N."/>
            <person name="Israni S."/>
            <person name="Dalin E."/>
            <person name="Tice H."/>
            <person name="Pitluck S."/>
            <person name="Chain P."/>
            <person name="Malfatti S."/>
            <person name="Shin M."/>
            <person name="Vergez L."/>
            <person name="Schmutz J."/>
            <person name="Larimer F."/>
            <person name="Land M."/>
            <person name="Hauser L."/>
            <person name="Kyrpides N."/>
            <person name="Tiedje J."/>
            <person name="Richardson P."/>
        </authorList>
    </citation>
    <scope>NUCLEOTIDE SEQUENCE [LARGE SCALE GENOMIC DNA]</scope>
    <source>
        <strain evidence="4">G4 / LMG 22486</strain>
    </source>
</reference>
<feature type="domain" description="TtsA-like Glycoside hydrolase family 108" evidence="1">
    <location>
        <begin position="11"/>
        <end position="90"/>
    </location>
</feature>
<evidence type="ECO:0000313" key="3">
    <source>
        <dbReference type="EMBL" id="ABO54199.1"/>
    </source>
</evidence>
<dbReference type="KEGG" id="bvi:Bcep1808_1188"/>